<evidence type="ECO:0000313" key="1">
    <source>
        <dbReference type="EMBL" id="MCE7004766.1"/>
    </source>
</evidence>
<name>A0ABS8ZDL8_9PSEU</name>
<dbReference type="Proteomes" id="UP001521150">
    <property type="component" value="Unassembled WGS sequence"/>
</dbReference>
<reference evidence="1 2" key="1">
    <citation type="submission" date="2021-12" db="EMBL/GenBank/DDBJ databases">
        <title>Genome sequence of Kibdelosporangium philippinense ATCC 49844.</title>
        <authorList>
            <person name="Fedorov E.A."/>
            <person name="Omeragic M."/>
            <person name="Shalygina K.F."/>
            <person name="Maclea K.S."/>
        </authorList>
    </citation>
    <scope>NUCLEOTIDE SEQUENCE [LARGE SCALE GENOMIC DNA]</scope>
    <source>
        <strain evidence="1 2">ATCC 49844</strain>
    </source>
</reference>
<protein>
    <submittedName>
        <fullName evidence="1">Uncharacterized protein</fullName>
    </submittedName>
</protein>
<evidence type="ECO:0000313" key="2">
    <source>
        <dbReference type="Proteomes" id="UP001521150"/>
    </source>
</evidence>
<dbReference type="EMBL" id="JAJVCN010000001">
    <property type="protein sequence ID" value="MCE7004766.1"/>
    <property type="molecule type" value="Genomic_DNA"/>
</dbReference>
<gene>
    <name evidence="1" type="ORF">LWC34_18330</name>
</gene>
<sequence length="79" mass="9212">MAAKVWAQLAFYRVQPPFPVRGRLSDDVIRGDDPLPSVPKRLFVPDHEVFVYTLARLPTVREPWLRKIYDQVKNGFSPF</sequence>
<keyword evidence="2" id="KW-1185">Reference proteome</keyword>
<accession>A0ABS8ZDL8</accession>
<proteinExistence type="predicted"/>
<dbReference type="RefSeq" id="WP_233726249.1">
    <property type="nucleotide sequence ID" value="NZ_JAJVCN010000001.1"/>
</dbReference>
<comment type="caution">
    <text evidence="1">The sequence shown here is derived from an EMBL/GenBank/DDBJ whole genome shotgun (WGS) entry which is preliminary data.</text>
</comment>
<organism evidence="1 2">
    <name type="scientific">Kibdelosporangium philippinense</name>
    <dbReference type="NCBI Taxonomy" id="211113"/>
    <lineage>
        <taxon>Bacteria</taxon>
        <taxon>Bacillati</taxon>
        <taxon>Actinomycetota</taxon>
        <taxon>Actinomycetes</taxon>
        <taxon>Pseudonocardiales</taxon>
        <taxon>Pseudonocardiaceae</taxon>
        <taxon>Kibdelosporangium</taxon>
    </lineage>
</organism>